<dbReference type="Proteomes" id="UP001221411">
    <property type="component" value="Unassembled WGS sequence"/>
</dbReference>
<keyword evidence="2" id="KW-1133">Transmembrane helix</keyword>
<keyword evidence="4" id="KW-1185">Reference proteome</keyword>
<feature type="transmembrane region" description="Helical" evidence="2">
    <location>
        <begin position="78"/>
        <end position="94"/>
    </location>
</feature>
<evidence type="ECO:0000256" key="1">
    <source>
        <dbReference type="SAM" id="MobiDB-lite"/>
    </source>
</evidence>
<feature type="region of interest" description="Disordered" evidence="1">
    <location>
        <begin position="1"/>
        <end position="49"/>
    </location>
</feature>
<reference evidence="3 4" key="1">
    <citation type="submission" date="2022-11" db="EMBL/GenBank/DDBJ databases">
        <title>Minimal conservation of predation-associated metabolite biosynthetic gene clusters underscores biosynthetic potential of Myxococcota including descriptions for ten novel species: Archangium lansinium sp. nov., Myxococcus landrumus sp. nov., Nannocystis bai.</title>
        <authorList>
            <person name="Ahearne A."/>
            <person name="Stevens C."/>
            <person name="Dowd S."/>
        </authorList>
    </citation>
    <scope>NUCLEOTIDE SEQUENCE [LARGE SCALE GENOMIC DNA]</scope>
    <source>
        <strain evidence="3 4">RJM3</strain>
    </source>
</reference>
<feature type="compositionally biased region" description="Pro residues" evidence="1">
    <location>
        <begin position="33"/>
        <end position="44"/>
    </location>
</feature>
<sequence>MVADRRQAESLAVRGDKPPRDSRVTRPEATPLPTVPGPLAPLPGAPAATPPRADNALTRFWRSFFSFKMPRRLKFTREGKYFVGITLGVGFAAINTGNNLLYLLLGMLLSLMVVSSVMSELSLRTLTVTRRLPTRAQVGRAHLVEIEVYNHKKRIPSYAIEVEDLRAGQPADKRCFFLKISPSSAQVAAYRRTPARRGRDRHTGFRIATRFPFGLFEKSREVTADGELVIYPAVDPVRLPPEDRGRALGGVGTAGRGTSDETYALRPMREGDDPRDIYWRKSAITNQMVLRERARETRPDVRLVIDVVRPKGSGDVFAQQFEKRIREVASRAVAHIKRGDGVVVATNLGEEARGDRNIGSDRILRFLALLDAVDEERVQEIQERRGLARGGPSRTSGGHA</sequence>
<evidence type="ECO:0000313" key="4">
    <source>
        <dbReference type="Proteomes" id="UP001221411"/>
    </source>
</evidence>
<evidence type="ECO:0000313" key="3">
    <source>
        <dbReference type="EMBL" id="MDC0749656.1"/>
    </source>
</evidence>
<protein>
    <submittedName>
        <fullName evidence="3">DUF58 domain-containing protein</fullName>
    </submittedName>
</protein>
<evidence type="ECO:0000256" key="2">
    <source>
        <dbReference type="SAM" id="Phobius"/>
    </source>
</evidence>
<gene>
    <name evidence="3" type="ORF">POL67_50460</name>
</gene>
<feature type="compositionally biased region" description="Basic and acidic residues" evidence="1">
    <location>
        <begin position="1"/>
        <end position="26"/>
    </location>
</feature>
<dbReference type="PANTHER" id="PTHR34351">
    <property type="entry name" value="SLR1927 PROTEIN-RELATED"/>
    <property type="match status" value="1"/>
</dbReference>
<dbReference type="RefSeq" id="WP_271929742.1">
    <property type="nucleotide sequence ID" value="NZ_JAQNDO010000001.1"/>
</dbReference>
<name>A0ABT5F6R8_9BACT</name>
<keyword evidence="2" id="KW-0812">Transmembrane</keyword>
<organism evidence="3 4">
    <name type="scientific">Polyangium mundeleinium</name>
    <dbReference type="NCBI Taxonomy" id="2995306"/>
    <lineage>
        <taxon>Bacteria</taxon>
        <taxon>Pseudomonadati</taxon>
        <taxon>Myxococcota</taxon>
        <taxon>Polyangia</taxon>
        <taxon>Polyangiales</taxon>
        <taxon>Polyangiaceae</taxon>
        <taxon>Polyangium</taxon>
    </lineage>
</organism>
<dbReference type="EMBL" id="JAQNDO010000001">
    <property type="protein sequence ID" value="MDC0749656.1"/>
    <property type="molecule type" value="Genomic_DNA"/>
</dbReference>
<comment type="caution">
    <text evidence="3">The sequence shown here is derived from an EMBL/GenBank/DDBJ whole genome shotgun (WGS) entry which is preliminary data.</text>
</comment>
<accession>A0ABT5F6R8</accession>
<dbReference type="PANTHER" id="PTHR34351:SF1">
    <property type="entry name" value="SLR1927 PROTEIN"/>
    <property type="match status" value="1"/>
</dbReference>
<proteinExistence type="predicted"/>
<keyword evidence="2" id="KW-0472">Membrane</keyword>